<accession>F3CJ22</accession>
<comment type="caution">
    <text evidence="1">The sequence shown here is derived from an EMBL/GenBank/DDBJ whole genome shotgun (WGS) entry which is preliminary data.</text>
</comment>
<reference evidence="1 2" key="1">
    <citation type="journal article" date="2011" name="PLoS Pathog.">
        <title>Dynamic evolution of pathogenicity revealed by sequencing and comparative genomics of 19 Pseudomonas syringae isolates.</title>
        <authorList>
            <person name="Baltrus D.A."/>
            <person name="Nishimura M.T."/>
            <person name="Romanchuk A."/>
            <person name="Chang J.H."/>
            <person name="Mukhtar M.S."/>
            <person name="Cherkis K."/>
            <person name="Roach J."/>
            <person name="Grant S.R."/>
            <person name="Jones C.D."/>
            <person name="Dangl J.L."/>
        </authorList>
    </citation>
    <scope>NUCLEOTIDE SEQUENCE [LARGE SCALE GENOMIC DNA]</scope>
    <source>
        <strain evidence="2">race 4</strain>
    </source>
</reference>
<name>F3CJ22_PSESG</name>
<feature type="non-terminal residue" evidence="1">
    <location>
        <position position="1"/>
    </location>
</feature>
<dbReference type="EMBL" id="ADWY01003820">
    <property type="protein sequence ID" value="EGH19264.1"/>
    <property type="molecule type" value="Genomic_DNA"/>
</dbReference>
<evidence type="ECO:0000313" key="1">
    <source>
        <dbReference type="EMBL" id="EGH19264.1"/>
    </source>
</evidence>
<protein>
    <submittedName>
        <fullName evidence="1">VirB4</fullName>
    </submittedName>
</protein>
<dbReference type="HOGENOM" id="CLU_3352826_0_0_6"/>
<gene>
    <name evidence="1" type="ORF">Pgy4_40480</name>
</gene>
<evidence type="ECO:0000313" key="2">
    <source>
        <dbReference type="Proteomes" id="UP000005466"/>
    </source>
</evidence>
<proteinExistence type="predicted"/>
<organism evidence="1 2">
    <name type="scientific">Pseudomonas savastanoi pv. glycinea str. race 4</name>
    <dbReference type="NCBI Taxonomy" id="875330"/>
    <lineage>
        <taxon>Bacteria</taxon>
        <taxon>Pseudomonadati</taxon>
        <taxon>Pseudomonadota</taxon>
        <taxon>Gammaproteobacteria</taxon>
        <taxon>Pseudomonadales</taxon>
        <taxon>Pseudomonadaceae</taxon>
        <taxon>Pseudomonas</taxon>
    </lineage>
</organism>
<dbReference type="AlphaFoldDB" id="F3CJ22"/>
<sequence length="37" mass="4133">TQYPEQALATKYAPADIQQVITPIWLPNKNAQAKSYA</sequence>
<feature type="non-terminal residue" evidence="1">
    <location>
        <position position="37"/>
    </location>
</feature>
<dbReference type="Proteomes" id="UP000005466">
    <property type="component" value="Unassembled WGS sequence"/>
</dbReference>